<sequence>MTAPPPTKKMFFKPSALSAKADQLWSESKSEFVASNTNPQIHLEKKKLDDVLIKIASVNKEENNKDKISSFIFGSNISERVTKENIEGNSGIEKTDDGQLKKTAEELFKCAGESSQAAVTHDFRAEAEAAAMEEKKETEKQLATTSVIQNVTTGEENDHSIYQMACKIHAFDNERKIWVEKGLSNLKINRRTENGITHHRIDMFLEKIDKKRIKLSAFGPDSTAVQIFLITIGFSKADTRATSEGFYNKLSEILQIAKGESSRKRKIMDEPDVDADKVDLKDGEEAESEETEGSREGCGMKLEEEEDKEKADEVDRDETKEESTSGTEEVAAAADEKPDENSEDDFVLVEKPNE</sequence>
<dbReference type="Proteomes" id="UP000218231">
    <property type="component" value="Unassembled WGS sequence"/>
</dbReference>
<feature type="compositionally biased region" description="Basic and acidic residues" evidence="1">
    <location>
        <begin position="308"/>
        <end position="323"/>
    </location>
</feature>
<comment type="caution">
    <text evidence="3">The sequence shown here is derived from an EMBL/GenBank/DDBJ whole genome shotgun (WGS) entry which is preliminary data.</text>
</comment>
<feature type="domain" description="RanBD1" evidence="2">
    <location>
        <begin position="137"/>
        <end position="210"/>
    </location>
</feature>
<protein>
    <recommendedName>
        <fullName evidence="2">RanBD1 domain-containing protein</fullName>
    </recommendedName>
</protein>
<feature type="compositionally biased region" description="Basic and acidic residues" evidence="1">
    <location>
        <begin position="274"/>
        <end position="283"/>
    </location>
</feature>
<dbReference type="Pfam" id="PF00638">
    <property type="entry name" value="Ran_BP1"/>
    <property type="match status" value="1"/>
</dbReference>
<dbReference type="PROSITE" id="PS50196">
    <property type="entry name" value="RANBD1"/>
    <property type="match status" value="1"/>
</dbReference>
<dbReference type="STRING" id="2018661.A0A2A2KQX8"/>
<dbReference type="AlphaFoldDB" id="A0A2A2KQX8"/>
<dbReference type="Gene3D" id="2.30.29.30">
    <property type="entry name" value="Pleckstrin-homology domain (PH domain)/Phosphotyrosine-binding domain (PTB)"/>
    <property type="match status" value="1"/>
</dbReference>
<dbReference type="EMBL" id="LIAE01007904">
    <property type="protein sequence ID" value="PAV76354.1"/>
    <property type="molecule type" value="Genomic_DNA"/>
</dbReference>
<evidence type="ECO:0000313" key="4">
    <source>
        <dbReference type="Proteomes" id="UP000218231"/>
    </source>
</evidence>
<name>A0A2A2KQX8_9BILA</name>
<evidence type="ECO:0000313" key="3">
    <source>
        <dbReference type="EMBL" id="PAV76354.1"/>
    </source>
</evidence>
<organism evidence="3 4">
    <name type="scientific">Diploscapter pachys</name>
    <dbReference type="NCBI Taxonomy" id="2018661"/>
    <lineage>
        <taxon>Eukaryota</taxon>
        <taxon>Metazoa</taxon>
        <taxon>Ecdysozoa</taxon>
        <taxon>Nematoda</taxon>
        <taxon>Chromadorea</taxon>
        <taxon>Rhabditida</taxon>
        <taxon>Rhabditina</taxon>
        <taxon>Rhabditomorpha</taxon>
        <taxon>Rhabditoidea</taxon>
        <taxon>Rhabditidae</taxon>
        <taxon>Diploscapter</taxon>
    </lineage>
</organism>
<dbReference type="OrthoDB" id="185618at2759"/>
<accession>A0A2A2KQX8</accession>
<evidence type="ECO:0000256" key="1">
    <source>
        <dbReference type="SAM" id="MobiDB-lite"/>
    </source>
</evidence>
<dbReference type="InterPro" id="IPR000156">
    <property type="entry name" value="Ran_bind_dom"/>
</dbReference>
<keyword evidence="4" id="KW-1185">Reference proteome</keyword>
<dbReference type="SMART" id="SM00160">
    <property type="entry name" value="RanBD"/>
    <property type="match status" value="1"/>
</dbReference>
<reference evidence="3 4" key="1">
    <citation type="journal article" date="2017" name="Curr. Biol.">
        <title>Genome architecture and evolution of a unichromosomal asexual nematode.</title>
        <authorList>
            <person name="Fradin H."/>
            <person name="Zegar C."/>
            <person name="Gutwein M."/>
            <person name="Lucas J."/>
            <person name="Kovtun M."/>
            <person name="Corcoran D."/>
            <person name="Baugh L.R."/>
            <person name="Kiontke K."/>
            <person name="Gunsalus K."/>
            <person name="Fitch D.H."/>
            <person name="Piano F."/>
        </authorList>
    </citation>
    <scope>NUCLEOTIDE SEQUENCE [LARGE SCALE GENOMIC DNA]</scope>
    <source>
        <strain evidence="3">PF1309</strain>
    </source>
</reference>
<dbReference type="SUPFAM" id="SSF50729">
    <property type="entry name" value="PH domain-like"/>
    <property type="match status" value="1"/>
</dbReference>
<gene>
    <name evidence="3" type="ORF">WR25_07608</name>
</gene>
<evidence type="ECO:0000259" key="2">
    <source>
        <dbReference type="PROSITE" id="PS50196"/>
    </source>
</evidence>
<proteinExistence type="predicted"/>
<dbReference type="InterPro" id="IPR011993">
    <property type="entry name" value="PH-like_dom_sf"/>
</dbReference>
<feature type="region of interest" description="Disordered" evidence="1">
    <location>
        <begin position="260"/>
        <end position="354"/>
    </location>
</feature>